<comment type="caution">
    <text evidence="2">The sequence shown here is derived from an EMBL/GenBank/DDBJ whole genome shotgun (WGS) entry which is preliminary data.</text>
</comment>
<gene>
    <name evidence="2" type="ORF">VJ786_11950</name>
</gene>
<feature type="domain" description="DUF4268" evidence="1">
    <location>
        <begin position="26"/>
        <end position="160"/>
    </location>
</feature>
<evidence type="ECO:0000259" key="1">
    <source>
        <dbReference type="Pfam" id="PF14088"/>
    </source>
</evidence>
<dbReference type="Proteomes" id="UP001363035">
    <property type="component" value="Unassembled WGS sequence"/>
</dbReference>
<evidence type="ECO:0000313" key="2">
    <source>
        <dbReference type="EMBL" id="MEI5985612.1"/>
    </source>
</evidence>
<keyword evidence="3" id="KW-1185">Reference proteome</keyword>
<dbReference type="Pfam" id="PF14088">
    <property type="entry name" value="DUF4268"/>
    <property type="match status" value="1"/>
</dbReference>
<dbReference type="InterPro" id="IPR025364">
    <property type="entry name" value="DUF4268"/>
</dbReference>
<evidence type="ECO:0000313" key="3">
    <source>
        <dbReference type="Proteomes" id="UP001363035"/>
    </source>
</evidence>
<dbReference type="EMBL" id="JAYLLN010000030">
    <property type="protein sequence ID" value="MEI5985612.1"/>
    <property type="molecule type" value="Genomic_DNA"/>
</dbReference>
<protein>
    <submittedName>
        <fullName evidence="2">DUF4268 domain-containing protein</fullName>
    </submittedName>
</protein>
<accession>A0ABU8I7B6</accession>
<dbReference type="RefSeq" id="WP_336557789.1">
    <property type="nucleotide sequence ID" value="NZ_JAYLLN010000030.1"/>
</dbReference>
<sequence length="169" mass="20226">MDKSLGRFLALPKINDLYSREEAKKIKENFWTSFGQYMSVVPNVDGEKVTWVNYKTGIKHLFFRMDADNKHATIAIEIANPDEGIRALIWEQFKEYEQMLLEELQEEWIWDFDYYDEYGKAKSRIFIDIRGVSVFKQEDWPQLISFFKPRIMALDSFWSSAQYGFELFK</sequence>
<proteinExistence type="predicted"/>
<reference evidence="2 3" key="1">
    <citation type="submission" date="2024-01" db="EMBL/GenBank/DDBJ databases">
        <title>Sphingobacterium tenebrionis sp. nov., a novel endophyte isolated from tenebrio molitor intestines.</title>
        <authorList>
            <person name="Zhang C."/>
        </authorList>
    </citation>
    <scope>NUCLEOTIDE SEQUENCE [LARGE SCALE GENOMIC DNA]</scope>
    <source>
        <strain evidence="2 3">PU5-4</strain>
    </source>
</reference>
<organism evidence="2 3">
    <name type="scientific">Sphingobacterium tenebrionis</name>
    <dbReference type="NCBI Taxonomy" id="3111775"/>
    <lineage>
        <taxon>Bacteria</taxon>
        <taxon>Pseudomonadati</taxon>
        <taxon>Bacteroidota</taxon>
        <taxon>Sphingobacteriia</taxon>
        <taxon>Sphingobacteriales</taxon>
        <taxon>Sphingobacteriaceae</taxon>
        <taxon>Sphingobacterium</taxon>
    </lineage>
</organism>
<name>A0ABU8I7B6_9SPHI</name>